<reference evidence="1" key="1">
    <citation type="journal article" date="2014" name="Mol. Microbiol.">
        <title>Inter-viral conflicts that exploit host CRISPR immune systems of Sulfolobus.</title>
        <authorList>
            <person name="Erdmann S."/>
            <person name="Le Moine Bauer S."/>
            <person name="Garrett R.A."/>
        </authorList>
    </citation>
    <scope>NUCLEOTIDE SEQUENCE [LARGE SCALE GENOMIC DNA]</scope>
    <source>
        <strain evidence="1">SIRV3</strain>
    </source>
</reference>
<sequence>MSSNLVTTSSSTQSLTQSSNQYSYPISTCYPITSFSKLLNKIAKQSLISSQLWNEIVQDLYTAYSVYKYINTSFQYLLQYQFSYGNIYTLYDLFKDMYFYISNLKPYPFIPLIQARPGLPLTIEYMNNLIKAIIKLANENNIALAKSLNFVQPNEIVKSRKFNDIIYTVKQFLTFDFNTYFLLDCYGSIFSNLVNSKSAFLNVLIYNLQYPINANNTYIKNLIIYQLDNTIYLNGYSIINDFLIGTNNGTIVLNDNAIIENLICRQNYGEILINGNAIIINNKCFTALFSTTLQQTLPDSISLNARYFLPPNKIVFQLTPGSTGDYAVLINPDGSVSVLPDNTTINSNTDYSNITGYSTVPGLIAFGGGEEAYNPWSPCAEPCSPYVAFYNTSTQQLSIFKIPGGSCDNMNTSSIVKGNSNDIIAIGGANPGSLTGGTGYVIFNSSLSPYLYGTFALTDSAGNSLYLYRMPKITVGNNLYLIAGINNSNTIAIEYVPLQLLYTNGHSYANVLCNSETITPNYITTITNDFNYEGILSIYTDGTNIYFVYYSTNGYVKLVIFDTFTNTVISIKQLIQLSNNSSTFTIANGYVYVSVQQTNSFTVYKFDLNGNLITSKSFTGTGFIDMNGYIVQFTNGLNAGSKILVYPPF</sequence>
<name>A0A1B3SN39_9VIRU</name>
<keyword evidence="2" id="KW-1185">Reference proteome</keyword>
<dbReference type="OrthoDB" id="11997at10239"/>
<proteinExistence type="predicted"/>
<dbReference type="KEGG" id="vg:28721324"/>
<dbReference type="Proteomes" id="UP000202470">
    <property type="component" value="Segment"/>
</dbReference>
<reference evidence="1" key="2">
    <citation type="submission" date="2016-08" db="EMBL/GenBank/DDBJ databases">
        <authorList>
            <person name="Erdmann S."/>
            <person name="Le Moine Bauer S."/>
            <person name="Garrett R.A."/>
        </authorList>
    </citation>
    <scope>NUCLEOTIDE SEQUENCE</scope>
    <source>
        <strain evidence="1">SIRV3</strain>
    </source>
</reference>
<accession>A0A1B3SN39</accession>
<evidence type="ECO:0000313" key="2">
    <source>
        <dbReference type="Proteomes" id="UP000202470"/>
    </source>
</evidence>
<organism evidence="1">
    <name type="scientific">Sulfolobus islandicus rod-shaped virus 3</name>
    <dbReference type="NCBI Taxonomy" id="2848124"/>
    <lineage>
        <taxon>Viruses</taxon>
        <taxon>Adnaviria</taxon>
        <taxon>Zilligvirae</taxon>
        <taxon>Taleaviricota</taxon>
        <taxon>Tokiviricetes</taxon>
        <taxon>Ligamenvirales</taxon>
        <taxon>Rudiviridae</taxon>
        <taxon>Icerudivirus</taxon>
        <taxon>Icerudivirus gunnuhverense</taxon>
        <taxon>Icerudivirus SIRV3</taxon>
    </lineage>
</organism>
<dbReference type="EMBL" id="KX712143">
    <property type="protein sequence ID" value="AOG61589.1"/>
    <property type="molecule type" value="Genomic_DNA"/>
</dbReference>
<evidence type="ECO:0000313" key="1">
    <source>
        <dbReference type="EMBL" id="AOG61589.1"/>
    </source>
</evidence>
<protein>
    <submittedName>
        <fullName evidence="1">Uncharacterized protein</fullName>
    </submittedName>
</protein>
<dbReference type="SUPFAM" id="SSF82171">
    <property type="entry name" value="DPP6 N-terminal domain-like"/>
    <property type="match status" value="1"/>
</dbReference>